<reference evidence="1 2" key="1">
    <citation type="submission" date="2019-05" db="EMBL/GenBank/DDBJ databases">
        <title>Another draft genome of Portunus trituberculatus and its Hox gene families provides insights of decapod evolution.</title>
        <authorList>
            <person name="Jeong J.-H."/>
            <person name="Song I."/>
            <person name="Kim S."/>
            <person name="Choi T."/>
            <person name="Kim D."/>
            <person name="Ryu S."/>
            <person name="Kim W."/>
        </authorList>
    </citation>
    <scope>NUCLEOTIDE SEQUENCE [LARGE SCALE GENOMIC DNA]</scope>
    <source>
        <tissue evidence="1">Muscle</tissue>
    </source>
</reference>
<dbReference type="Gene3D" id="3.40.50.12690">
    <property type="match status" value="1"/>
</dbReference>
<proteinExistence type="predicted"/>
<dbReference type="OrthoDB" id="10072345at2759"/>
<keyword evidence="2" id="KW-1185">Reference proteome</keyword>
<accession>A0A5B7GD69</accession>
<comment type="caution">
    <text evidence="1">The sequence shown here is derived from an EMBL/GenBank/DDBJ whole genome shotgun (WGS) entry which is preliminary data.</text>
</comment>
<name>A0A5B7GD69_PORTR</name>
<dbReference type="AlphaFoldDB" id="A0A5B7GD69"/>
<evidence type="ECO:0000313" key="2">
    <source>
        <dbReference type="Proteomes" id="UP000324222"/>
    </source>
</evidence>
<dbReference type="Proteomes" id="UP000324222">
    <property type="component" value="Unassembled WGS sequence"/>
</dbReference>
<gene>
    <name evidence="1" type="ORF">E2C01_052257</name>
</gene>
<sequence>MDIDRVFSEVEAEFHRRISEVREEFRSRNSDLKAEFFQRVETENSFAVLEGLEEKQKPGGDEVRRVEGSLSASKTLSAGKVLVIGDSQVRHLDTACCDKDRKRRTRLCLPSAGIERVNAQLDTCLADGTKPIVFLSAGEMTFAR</sequence>
<protein>
    <submittedName>
        <fullName evidence="1">Uncharacterized protein</fullName>
    </submittedName>
</protein>
<evidence type="ECO:0000313" key="1">
    <source>
        <dbReference type="EMBL" id="MPC58260.1"/>
    </source>
</evidence>
<organism evidence="1 2">
    <name type="scientific">Portunus trituberculatus</name>
    <name type="common">Swimming crab</name>
    <name type="synonym">Neptunus trituberculatus</name>
    <dbReference type="NCBI Taxonomy" id="210409"/>
    <lineage>
        <taxon>Eukaryota</taxon>
        <taxon>Metazoa</taxon>
        <taxon>Ecdysozoa</taxon>
        <taxon>Arthropoda</taxon>
        <taxon>Crustacea</taxon>
        <taxon>Multicrustacea</taxon>
        <taxon>Malacostraca</taxon>
        <taxon>Eumalacostraca</taxon>
        <taxon>Eucarida</taxon>
        <taxon>Decapoda</taxon>
        <taxon>Pleocyemata</taxon>
        <taxon>Brachyura</taxon>
        <taxon>Eubrachyura</taxon>
        <taxon>Portunoidea</taxon>
        <taxon>Portunidae</taxon>
        <taxon>Portuninae</taxon>
        <taxon>Portunus</taxon>
    </lineage>
</organism>
<dbReference type="EMBL" id="VSRR010015509">
    <property type="protein sequence ID" value="MPC58260.1"/>
    <property type="molecule type" value="Genomic_DNA"/>
</dbReference>